<evidence type="ECO:0000313" key="1">
    <source>
        <dbReference type="EMBL" id="MEQ2304651.1"/>
    </source>
</evidence>
<organism evidence="1 2">
    <name type="scientific">Ameca splendens</name>
    <dbReference type="NCBI Taxonomy" id="208324"/>
    <lineage>
        <taxon>Eukaryota</taxon>
        <taxon>Metazoa</taxon>
        <taxon>Chordata</taxon>
        <taxon>Craniata</taxon>
        <taxon>Vertebrata</taxon>
        <taxon>Euteleostomi</taxon>
        <taxon>Actinopterygii</taxon>
        <taxon>Neopterygii</taxon>
        <taxon>Teleostei</taxon>
        <taxon>Neoteleostei</taxon>
        <taxon>Acanthomorphata</taxon>
        <taxon>Ovalentaria</taxon>
        <taxon>Atherinomorphae</taxon>
        <taxon>Cyprinodontiformes</taxon>
        <taxon>Goodeidae</taxon>
        <taxon>Ameca</taxon>
    </lineage>
</organism>
<accession>A0ABV0ZGK4</accession>
<sequence>MKASTLLTLSSSSPSTFSTPFQIHIPDAEGFEDELPPDLGPLNEGVQVGPPCGHVLHDEGFQVDLSPSVTQDSRRVFQWHFPRFSVAGCFPAPLRLTHCPPEPC</sequence>
<dbReference type="Proteomes" id="UP001469553">
    <property type="component" value="Unassembled WGS sequence"/>
</dbReference>
<protein>
    <submittedName>
        <fullName evidence="1">Uncharacterized protein</fullName>
    </submittedName>
</protein>
<reference evidence="1 2" key="1">
    <citation type="submission" date="2021-06" db="EMBL/GenBank/DDBJ databases">
        <authorList>
            <person name="Palmer J.M."/>
        </authorList>
    </citation>
    <scope>NUCLEOTIDE SEQUENCE [LARGE SCALE GENOMIC DNA]</scope>
    <source>
        <strain evidence="1 2">AS_MEX2019</strain>
        <tissue evidence="1">Muscle</tissue>
    </source>
</reference>
<comment type="caution">
    <text evidence="1">The sequence shown here is derived from an EMBL/GenBank/DDBJ whole genome shotgun (WGS) entry which is preliminary data.</text>
</comment>
<evidence type="ECO:0000313" key="2">
    <source>
        <dbReference type="Proteomes" id="UP001469553"/>
    </source>
</evidence>
<dbReference type="EMBL" id="JAHRIP010059773">
    <property type="protein sequence ID" value="MEQ2304651.1"/>
    <property type="molecule type" value="Genomic_DNA"/>
</dbReference>
<gene>
    <name evidence="1" type="ORF">AMECASPLE_029346</name>
</gene>
<keyword evidence="2" id="KW-1185">Reference proteome</keyword>
<proteinExistence type="predicted"/>
<name>A0ABV0ZGK4_9TELE</name>